<dbReference type="SUPFAM" id="SSF69318">
    <property type="entry name" value="Integrin alpha N-terminal domain"/>
    <property type="match status" value="1"/>
</dbReference>
<sequence>MNSTRPNDPQLDEELESEVQDDQVIGVAFRWSAIVIVLLLIAVAVGFALRALWAPTAAPVTQEGQADLSALLQPGQGVAAPALPFRDISAAAGVEFVHRNGATGERLLPETMGGGVAWFDFDNDQRVDLLLVDSGPWPDQADYADWPGALRLYRNLDGQRFQEISAEVGLAGIKSYGMGVAVGDYDGDGDQDLFLAAVGANRLFNNQDGRFVEVTEQAGVAGEDQRWSSSAGFLDFDRDGWLDLWVVNYVEWSRERDFEVDYRLDGIGRAYGPPTNFPGTQSYLYRNLGDGRFVEVGAKMGIHVDALDGDGAVGKGLALLTQDLDGDGWVDVMVANDTVRNFVFRNRGEQGGFEEVGELWGLGYDRNGMATGAMGIDAGNLHEDGAMAIAIGNFANEMTSVYVAQAQGQQFADEAIVTGVGPASRLALSFGLLLLDLDLDGRLDLVQANGHVENDIERVQASQRYAQPAQVFWNCGADCRAQMQAIEPAALGDLGLPNVGRGLAAADFDNDGDLDLALTQVDGPVRLLRNDQSGKGHWLKLQLRGQGPNVDALGAEVVVHSGSQRQSRSLSRNRSYLSQNDLSLHFGLGANEKVDRIEIRWPNGAEQVLTDVKADQLLRVEQIDSAETGA</sequence>
<feature type="transmembrane region" description="Helical" evidence="2">
    <location>
        <begin position="33"/>
        <end position="53"/>
    </location>
</feature>
<evidence type="ECO:0000256" key="2">
    <source>
        <dbReference type="SAM" id="Phobius"/>
    </source>
</evidence>
<dbReference type="InterPro" id="IPR011519">
    <property type="entry name" value="UnbV_ASPIC"/>
</dbReference>
<comment type="caution">
    <text evidence="4">The sequence shown here is derived from an EMBL/GenBank/DDBJ whole genome shotgun (WGS) entry which is preliminary data.</text>
</comment>
<proteinExistence type="predicted"/>
<protein>
    <submittedName>
        <fullName evidence="4">CRTAC1 family protein</fullName>
    </submittedName>
</protein>
<keyword evidence="2" id="KW-1133">Transmembrane helix</keyword>
<dbReference type="AlphaFoldDB" id="A0AAW3ZMS7"/>
<dbReference type="PANTHER" id="PTHR16026">
    <property type="entry name" value="CARTILAGE ACIDIC PROTEIN 1"/>
    <property type="match status" value="1"/>
</dbReference>
<evidence type="ECO:0000256" key="1">
    <source>
        <dbReference type="ARBA" id="ARBA00022729"/>
    </source>
</evidence>
<dbReference type="Pfam" id="PF13517">
    <property type="entry name" value="FG-GAP_3"/>
    <property type="match status" value="2"/>
</dbReference>
<dbReference type="RefSeq" id="WP_192029918.1">
    <property type="nucleotide sequence ID" value="NZ_JACYTR010000024.1"/>
</dbReference>
<dbReference type="Gene3D" id="2.130.10.130">
    <property type="entry name" value="Integrin alpha, N-terminal"/>
    <property type="match status" value="2"/>
</dbReference>
<keyword evidence="2" id="KW-0812">Transmembrane</keyword>
<organism evidence="4 5">
    <name type="scientific">Pseudomarimonas arenosa</name>
    <dbReference type="NCBI Taxonomy" id="2774145"/>
    <lineage>
        <taxon>Bacteria</taxon>
        <taxon>Pseudomonadati</taxon>
        <taxon>Pseudomonadota</taxon>
        <taxon>Gammaproteobacteria</taxon>
        <taxon>Lysobacterales</taxon>
        <taxon>Lysobacteraceae</taxon>
        <taxon>Pseudomarimonas</taxon>
    </lineage>
</organism>
<name>A0AAW3ZMS7_9GAMM</name>
<keyword evidence="1" id="KW-0732">Signal</keyword>
<dbReference type="InterPro" id="IPR028994">
    <property type="entry name" value="Integrin_alpha_N"/>
</dbReference>
<dbReference type="InterPro" id="IPR027039">
    <property type="entry name" value="Crtac1"/>
</dbReference>
<accession>A0AAW3ZMS7</accession>
<dbReference type="InterPro" id="IPR013517">
    <property type="entry name" value="FG-GAP"/>
</dbReference>
<dbReference type="Proteomes" id="UP000613768">
    <property type="component" value="Unassembled WGS sequence"/>
</dbReference>
<keyword evidence="5" id="KW-1185">Reference proteome</keyword>
<evidence type="ECO:0000259" key="3">
    <source>
        <dbReference type="Pfam" id="PF07593"/>
    </source>
</evidence>
<dbReference type="PANTHER" id="PTHR16026:SF0">
    <property type="entry name" value="CARTILAGE ACIDIC PROTEIN 1"/>
    <property type="match status" value="1"/>
</dbReference>
<evidence type="ECO:0000313" key="4">
    <source>
        <dbReference type="EMBL" id="MBD8526497.1"/>
    </source>
</evidence>
<dbReference type="Pfam" id="PF07593">
    <property type="entry name" value="UnbV_ASPIC"/>
    <property type="match status" value="1"/>
</dbReference>
<feature type="domain" description="ASPIC/UnbV" evidence="3">
    <location>
        <begin position="552"/>
        <end position="618"/>
    </location>
</feature>
<gene>
    <name evidence="4" type="ORF">IFO71_12185</name>
</gene>
<reference evidence="4 5" key="1">
    <citation type="submission" date="2020-09" db="EMBL/GenBank/DDBJ databases">
        <title>Pseudoxanthomonas sp. CAU 1598 isolated from sand of Yaerae Beach.</title>
        <authorList>
            <person name="Kim W."/>
        </authorList>
    </citation>
    <scope>NUCLEOTIDE SEQUENCE [LARGE SCALE GENOMIC DNA]</scope>
    <source>
        <strain evidence="4 5">CAU 1598</strain>
    </source>
</reference>
<dbReference type="EMBL" id="JACYTR010000024">
    <property type="protein sequence ID" value="MBD8526497.1"/>
    <property type="molecule type" value="Genomic_DNA"/>
</dbReference>
<evidence type="ECO:0000313" key="5">
    <source>
        <dbReference type="Proteomes" id="UP000613768"/>
    </source>
</evidence>
<keyword evidence="2" id="KW-0472">Membrane</keyword>